<evidence type="ECO:0000259" key="2">
    <source>
        <dbReference type="Pfam" id="PF01509"/>
    </source>
</evidence>
<dbReference type="SUPFAM" id="SSF55120">
    <property type="entry name" value="Pseudouridine synthase"/>
    <property type="match status" value="1"/>
</dbReference>
<protein>
    <submittedName>
        <fullName evidence="4">TruB_N domain-containing protein</fullName>
    </submittedName>
</protein>
<dbReference type="AlphaFoldDB" id="A0A0N4ZZ33"/>
<evidence type="ECO:0000313" key="3">
    <source>
        <dbReference type="Proteomes" id="UP000038045"/>
    </source>
</evidence>
<dbReference type="Gene3D" id="3.30.2350.10">
    <property type="entry name" value="Pseudouridine synthase"/>
    <property type="match status" value="1"/>
</dbReference>
<dbReference type="GO" id="GO:0001522">
    <property type="term" value="P:pseudouridine synthesis"/>
    <property type="evidence" value="ECO:0007669"/>
    <property type="project" value="InterPro"/>
</dbReference>
<evidence type="ECO:0000313" key="4">
    <source>
        <dbReference type="WBParaSite" id="PTRK_0001404800.1"/>
    </source>
</evidence>
<proteinExistence type="inferred from homology"/>
<reference evidence="4" key="1">
    <citation type="submission" date="2017-02" db="UniProtKB">
        <authorList>
            <consortium name="WormBaseParasite"/>
        </authorList>
    </citation>
    <scope>IDENTIFICATION</scope>
</reference>
<dbReference type="PANTHER" id="PTHR13195:SF0">
    <property type="entry name" value="PSEUDOURIDYLATE SYNTHASE TRUB2, MITOCHONDRIAL"/>
    <property type="match status" value="1"/>
</dbReference>
<dbReference type="WBParaSite" id="PTRK_0001404800.1">
    <property type="protein sequence ID" value="PTRK_0001404800.1"/>
    <property type="gene ID" value="PTRK_0001404800"/>
</dbReference>
<comment type="similarity">
    <text evidence="1">Belongs to the pseudouridine synthase TruB family.</text>
</comment>
<dbReference type="PANTHER" id="PTHR13195">
    <property type="entry name" value="PSEUDOURIDINE SYNTHASE-RELATED"/>
    <property type="match status" value="1"/>
</dbReference>
<sequence length="353" mass="40273">MKLTLSASEIQKLLTGFCCIYKPKDTSIAALKKLICNKIVEDGNEFHNIKVPSIKKPIISYSETGVPLIIGYKNQLDYTKHPLVCGFPFRVEDIRLNEFNCLEPASSGVCLFGVNLSDNDISGIQEKNWVSEYKLNGQLGVESYKNLIRGKVVKTSQYSHINRGKINKLISRLLHFYKRSSFEHHNISLESEEAFELARQGLAKPSIPNAPIIYNLSLDAFKPPYFSITVQGVNLTDAFLREFIFHFGVHLDSIAAPKYLRCIRVGPFTTEEALLEKNINLKELLGNILICNDIVDKFNNTSKNVVTELDKNVDDIKKKYLIEIKDPFHDSMNHDQEVIDDLRIPWGRYYNKV</sequence>
<dbReference type="GO" id="GO:0006396">
    <property type="term" value="P:RNA processing"/>
    <property type="evidence" value="ECO:0007669"/>
    <property type="project" value="InterPro"/>
</dbReference>
<dbReference type="InterPro" id="IPR020103">
    <property type="entry name" value="PsdUridine_synth_cat_dom_sf"/>
</dbReference>
<dbReference type="GO" id="GO:0003723">
    <property type="term" value="F:RNA binding"/>
    <property type="evidence" value="ECO:0007669"/>
    <property type="project" value="InterPro"/>
</dbReference>
<feature type="domain" description="Pseudouridine synthase II N-terminal" evidence="2">
    <location>
        <begin position="102"/>
        <end position="231"/>
    </location>
</feature>
<name>A0A0N4ZZ33_PARTI</name>
<accession>A0A0N4ZZ33</accession>
<dbReference type="Proteomes" id="UP000038045">
    <property type="component" value="Unplaced"/>
</dbReference>
<dbReference type="GO" id="GO:0009982">
    <property type="term" value="F:pseudouridine synthase activity"/>
    <property type="evidence" value="ECO:0007669"/>
    <property type="project" value="InterPro"/>
</dbReference>
<dbReference type="Pfam" id="PF01509">
    <property type="entry name" value="TruB_N"/>
    <property type="match status" value="1"/>
</dbReference>
<dbReference type="InterPro" id="IPR039048">
    <property type="entry name" value="Trub2"/>
</dbReference>
<dbReference type="InterPro" id="IPR002501">
    <property type="entry name" value="PsdUridine_synth_N"/>
</dbReference>
<dbReference type="STRING" id="131310.A0A0N4ZZ33"/>
<organism evidence="3 4">
    <name type="scientific">Parastrongyloides trichosuri</name>
    <name type="common">Possum-specific nematode worm</name>
    <dbReference type="NCBI Taxonomy" id="131310"/>
    <lineage>
        <taxon>Eukaryota</taxon>
        <taxon>Metazoa</taxon>
        <taxon>Ecdysozoa</taxon>
        <taxon>Nematoda</taxon>
        <taxon>Chromadorea</taxon>
        <taxon>Rhabditida</taxon>
        <taxon>Tylenchina</taxon>
        <taxon>Panagrolaimomorpha</taxon>
        <taxon>Strongyloidoidea</taxon>
        <taxon>Strongyloididae</taxon>
        <taxon>Parastrongyloides</taxon>
    </lineage>
</organism>
<evidence type="ECO:0000256" key="1">
    <source>
        <dbReference type="ARBA" id="ARBA00008999"/>
    </source>
</evidence>
<keyword evidence="3" id="KW-1185">Reference proteome</keyword>